<dbReference type="InterPro" id="IPR013702">
    <property type="entry name" value="FIST_domain_N"/>
</dbReference>
<dbReference type="InterPro" id="IPR019494">
    <property type="entry name" value="FIST_C"/>
</dbReference>
<dbReference type="EMBL" id="DVMP01000163">
    <property type="protein sequence ID" value="HIU26710.1"/>
    <property type="molecule type" value="Genomic_DNA"/>
</dbReference>
<evidence type="ECO:0000313" key="4">
    <source>
        <dbReference type="Proteomes" id="UP000824090"/>
    </source>
</evidence>
<protein>
    <submittedName>
        <fullName evidence="3">FIST C-terminal domain-containing protein</fullName>
    </submittedName>
</protein>
<name>A0A9D1I4E2_9FIRM</name>
<sequence length="388" mass="41262">MLKVKTGTSVNPNAKAAGKEAAAQVKDNLKDMKMAFVYSGVQYDQKEFLAGIAEELPGVPLIGNTSFTGIITQDGYISSEDGFGGIMALSDPDLTVGVYGMPKEGTARETGHKVAVKAMEDAGKDCAPDYFYMSAPSGEEEYYLKGITEVIGRVPFFGGSAADNTITGEWLIYTDSMVAPEGVSVAFFYTDKAFANKFTGAYHETANAGIITKIDGDRTLVEINGKKAIDQYREWTGASAEDVAGGNLLSYAICKPLGVKDRLGDLVAIRHPMNGNEDGSMAIGNNLAVNTAVVQMEASVDELIESVGAALEELKKKINGPIAGLHLVHCGGRRAGIDSRIDEVAQQVKKAVGDIPFIVEFTFGEYGYEDDGNNTCGGLMLSFTAFGE</sequence>
<reference evidence="3" key="1">
    <citation type="submission" date="2020-10" db="EMBL/GenBank/DDBJ databases">
        <authorList>
            <person name="Gilroy R."/>
        </authorList>
    </citation>
    <scope>NUCLEOTIDE SEQUENCE</scope>
    <source>
        <strain evidence="3">ChiHcec3-6078</strain>
    </source>
</reference>
<gene>
    <name evidence="3" type="ORF">IAC50_09480</name>
</gene>
<dbReference type="PANTHER" id="PTHR40252:SF2">
    <property type="entry name" value="BLR0328 PROTEIN"/>
    <property type="match status" value="1"/>
</dbReference>
<dbReference type="PANTHER" id="PTHR40252">
    <property type="entry name" value="BLR0328 PROTEIN"/>
    <property type="match status" value="1"/>
</dbReference>
<dbReference type="Proteomes" id="UP000824090">
    <property type="component" value="Unassembled WGS sequence"/>
</dbReference>
<feature type="domain" description="FIST" evidence="1">
    <location>
        <begin position="31"/>
        <end position="227"/>
    </location>
</feature>
<dbReference type="Pfam" id="PF10442">
    <property type="entry name" value="FIST_C"/>
    <property type="match status" value="1"/>
</dbReference>
<evidence type="ECO:0000259" key="1">
    <source>
        <dbReference type="SMART" id="SM00897"/>
    </source>
</evidence>
<feature type="domain" description="FIST C-domain" evidence="2">
    <location>
        <begin position="228"/>
        <end position="369"/>
    </location>
</feature>
<evidence type="ECO:0000313" key="3">
    <source>
        <dbReference type="EMBL" id="HIU26710.1"/>
    </source>
</evidence>
<reference evidence="3" key="2">
    <citation type="journal article" date="2021" name="PeerJ">
        <title>Extensive microbial diversity within the chicken gut microbiome revealed by metagenomics and culture.</title>
        <authorList>
            <person name="Gilroy R."/>
            <person name="Ravi A."/>
            <person name="Getino M."/>
            <person name="Pursley I."/>
            <person name="Horton D.L."/>
            <person name="Alikhan N.F."/>
            <person name="Baker D."/>
            <person name="Gharbi K."/>
            <person name="Hall N."/>
            <person name="Watson M."/>
            <person name="Adriaenssens E.M."/>
            <person name="Foster-Nyarko E."/>
            <person name="Jarju S."/>
            <person name="Secka A."/>
            <person name="Antonio M."/>
            <person name="Oren A."/>
            <person name="Chaudhuri R.R."/>
            <person name="La Ragione R."/>
            <person name="Hildebrand F."/>
            <person name="Pallen M.J."/>
        </authorList>
    </citation>
    <scope>NUCLEOTIDE SEQUENCE</scope>
    <source>
        <strain evidence="3">ChiHcec3-6078</strain>
    </source>
</reference>
<comment type="caution">
    <text evidence="3">The sequence shown here is derived from an EMBL/GenBank/DDBJ whole genome shotgun (WGS) entry which is preliminary data.</text>
</comment>
<accession>A0A9D1I4E2</accession>
<organism evidence="3 4">
    <name type="scientific">Candidatus Allocopromorpha excrementigallinarum</name>
    <dbReference type="NCBI Taxonomy" id="2840742"/>
    <lineage>
        <taxon>Bacteria</taxon>
        <taxon>Bacillati</taxon>
        <taxon>Bacillota</taxon>
        <taxon>Clostridia</taxon>
        <taxon>Eubacteriales</taxon>
        <taxon>Eubacteriaceae</taxon>
        <taxon>Eubacteriaceae incertae sedis</taxon>
        <taxon>Candidatus Allocopromorpha</taxon>
    </lineage>
</organism>
<dbReference type="Pfam" id="PF08495">
    <property type="entry name" value="FIST"/>
    <property type="match status" value="1"/>
</dbReference>
<evidence type="ECO:0000259" key="2">
    <source>
        <dbReference type="SMART" id="SM01204"/>
    </source>
</evidence>
<dbReference type="AlphaFoldDB" id="A0A9D1I4E2"/>
<dbReference type="SMART" id="SM00897">
    <property type="entry name" value="FIST"/>
    <property type="match status" value="1"/>
</dbReference>
<proteinExistence type="predicted"/>
<dbReference type="SMART" id="SM01204">
    <property type="entry name" value="FIST_C"/>
    <property type="match status" value="1"/>
</dbReference>